<keyword evidence="3" id="KW-1185">Reference proteome</keyword>
<dbReference type="EMBL" id="JACHMH010000001">
    <property type="protein sequence ID" value="MBB4680764.1"/>
    <property type="molecule type" value="Genomic_DNA"/>
</dbReference>
<protein>
    <submittedName>
        <fullName evidence="2">Uncharacterized protein</fullName>
    </submittedName>
</protein>
<sequence length="65" mass="6795">MRKLWTVVAALLSGTALILFAPNASAAVDPVPAPPAEVVQPESPVDFDVEIELLSENEELVGLPG</sequence>
<accession>A0A7W7CJS6</accession>
<gene>
    <name evidence="2" type="ORF">HNR67_006882</name>
</gene>
<proteinExistence type="predicted"/>
<reference evidence="2 3" key="1">
    <citation type="submission" date="2020-08" db="EMBL/GenBank/DDBJ databases">
        <title>Sequencing the genomes of 1000 actinobacteria strains.</title>
        <authorList>
            <person name="Klenk H.-P."/>
        </authorList>
    </citation>
    <scope>NUCLEOTIDE SEQUENCE [LARGE SCALE GENOMIC DNA]</scope>
    <source>
        <strain evidence="2 3">DSM 44230</strain>
    </source>
</reference>
<dbReference type="Proteomes" id="UP000533598">
    <property type="component" value="Unassembled WGS sequence"/>
</dbReference>
<dbReference type="AlphaFoldDB" id="A0A7W7CJS6"/>
<keyword evidence="1" id="KW-0732">Signal</keyword>
<dbReference type="RefSeq" id="WP_185006810.1">
    <property type="nucleotide sequence ID" value="NZ_BAAAUI010000038.1"/>
</dbReference>
<evidence type="ECO:0000256" key="1">
    <source>
        <dbReference type="SAM" id="SignalP"/>
    </source>
</evidence>
<feature type="chain" id="PRO_5030875342" evidence="1">
    <location>
        <begin position="27"/>
        <end position="65"/>
    </location>
</feature>
<evidence type="ECO:0000313" key="2">
    <source>
        <dbReference type="EMBL" id="MBB4680764.1"/>
    </source>
</evidence>
<name>A0A7W7CJS6_9PSEU</name>
<organism evidence="2 3">
    <name type="scientific">Crossiella cryophila</name>
    <dbReference type="NCBI Taxonomy" id="43355"/>
    <lineage>
        <taxon>Bacteria</taxon>
        <taxon>Bacillati</taxon>
        <taxon>Actinomycetota</taxon>
        <taxon>Actinomycetes</taxon>
        <taxon>Pseudonocardiales</taxon>
        <taxon>Pseudonocardiaceae</taxon>
        <taxon>Crossiella</taxon>
    </lineage>
</organism>
<evidence type="ECO:0000313" key="3">
    <source>
        <dbReference type="Proteomes" id="UP000533598"/>
    </source>
</evidence>
<feature type="signal peptide" evidence="1">
    <location>
        <begin position="1"/>
        <end position="26"/>
    </location>
</feature>
<comment type="caution">
    <text evidence="2">The sequence shown here is derived from an EMBL/GenBank/DDBJ whole genome shotgun (WGS) entry which is preliminary data.</text>
</comment>